<dbReference type="AlphaFoldDB" id="A0A9P1MUK1"/>
<dbReference type="InterPro" id="IPR032675">
    <property type="entry name" value="LRR_dom_sf"/>
</dbReference>
<feature type="transmembrane region" description="Helical" evidence="4">
    <location>
        <begin position="317"/>
        <end position="344"/>
    </location>
</feature>
<organism evidence="5 6">
    <name type="scientific">Caenorhabditis angaria</name>
    <dbReference type="NCBI Taxonomy" id="860376"/>
    <lineage>
        <taxon>Eukaryota</taxon>
        <taxon>Metazoa</taxon>
        <taxon>Ecdysozoa</taxon>
        <taxon>Nematoda</taxon>
        <taxon>Chromadorea</taxon>
        <taxon>Rhabditida</taxon>
        <taxon>Rhabditina</taxon>
        <taxon>Rhabditomorpha</taxon>
        <taxon>Rhabditoidea</taxon>
        <taxon>Rhabditidae</taxon>
        <taxon>Peloderinae</taxon>
        <taxon>Caenorhabditis</taxon>
    </lineage>
</organism>
<dbReference type="SUPFAM" id="SSF52058">
    <property type="entry name" value="L domain-like"/>
    <property type="match status" value="1"/>
</dbReference>
<keyword evidence="2" id="KW-0732">Signal</keyword>
<keyword evidence="4" id="KW-0812">Transmembrane</keyword>
<dbReference type="InterPro" id="IPR003591">
    <property type="entry name" value="Leu-rich_rpt_typical-subtyp"/>
</dbReference>
<name>A0A9P1MUK1_9PELO</name>
<keyword evidence="6" id="KW-1185">Reference proteome</keyword>
<evidence type="ECO:0000256" key="3">
    <source>
        <dbReference type="ARBA" id="ARBA00022737"/>
    </source>
</evidence>
<keyword evidence="4" id="KW-1133">Transmembrane helix</keyword>
<evidence type="ECO:0000313" key="6">
    <source>
        <dbReference type="Proteomes" id="UP001152747"/>
    </source>
</evidence>
<dbReference type="Gene3D" id="3.80.10.10">
    <property type="entry name" value="Ribonuclease Inhibitor"/>
    <property type="match status" value="2"/>
</dbReference>
<dbReference type="Pfam" id="PF13516">
    <property type="entry name" value="LRR_6"/>
    <property type="match status" value="1"/>
</dbReference>
<reference evidence="5" key="1">
    <citation type="submission" date="2022-11" db="EMBL/GenBank/DDBJ databases">
        <authorList>
            <person name="Kikuchi T."/>
        </authorList>
    </citation>
    <scope>NUCLEOTIDE SEQUENCE</scope>
    <source>
        <strain evidence="5">PS1010</strain>
    </source>
</reference>
<comment type="caution">
    <text evidence="5">The sequence shown here is derived from an EMBL/GenBank/DDBJ whole genome shotgun (WGS) entry which is preliminary data.</text>
</comment>
<keyword evidence="3" id="KW-0677">Repeat</keyword>
<dbReference type="PANTHER" id="PTHR24373:SF275">
    <property type="entry name" value="TIR DOMAIN-CONTAINING PROTEIN"/>
    <property type="match status" value="1"/>
</dbReference>
<keyword evidence="4" id="KW-0472">Membrane</keyword>
<dbReference type="PRINTS" id="PR00019">
    <property type="entry name" value="LEURICHRPT"/>
</dbReference>
<evidence type="ECO:0000313" key="5">
    <source>
        <dbReference type="EMBL" id="CAI5439386.1"/>
    </source>
</evidence>
<dbReference type="Pfam" id="PF13855">
    <property type="entry name" value="LRR_8"/>
    <property type="match status" value="2"/>
</dbReference>
<dbReference type="Proteomes" id="UP001152747">
    <property type="component" value="Unassembled WGS sequence"/>
</dbReference>
<dbReference type="InterPro" id="IPR001611">
    <property type="entry name" value="Leu-rich_rpt"/>
</dbReference>
<dbReference type="PANTHER" id="PTHR24373">
    <property type="entry name" value="SLIT RELATED LEUCINE-RICH REPEAT NEURONAL PROTEIN"/>
    <property type="match status" value="1"/>
</dbReference>
<dbReference type="PROSITE" id="PS51450">
    <property type="entry name" value="LRR"/>
    <property type="match status" value="2"/>
</dbReference>
<gene>
    <name evidence="5" type="ORF">CAMP_LOCUS2023</name>
</gene>
<keyword evidence="1" id="KW-0433">Leucine-rich repeat</keyword>
<evidence type="ECO:0000256" key="2">
    <source>
        <dbReference type="ARBA" id="ARBA00022729"/>
    </source>
</evidence>
<dbReference type="EMBL" id="CANHGI010000001">
    <property type="protein sequence ID" value="CAI5439386.1"/>
    <property type="molecule type" value="Genomic_DNA"/>
</dbReference>
<evidence type="ECO:0000256" key="1">
    <source>
        <dbReference type="ARBA" id="ARBA00022614"/>
    </source>
</evidence>
<dbReference type="SMART" id="SM00369">
    <property type="entry name" value="LRR_TYP"/>
    <property type="match status" value="6"/>
</dbReference>
<evidence type="ECO:0000256" key="4">
    <source>
        <dbReference type="SAM" id="Phobius"/>
    </source>
</evidence>
<sequence length="346" mass="39827">MQTLASRLSLLSSICPLNSFFESKSLIHLDLSHNKITSFSSHTFSKLGDLRVLDLSSNPIKMLPYKPFAKNNRLKWLKLSKSEIQTLNPDHFFGLSSLKTLTLSKMPLHNISPYAFVPLKNLRYLDMDSCNLTRIPHSVIYNCHLTKLNLANNKFHRSSSLPPEVLAGLSSLSQLRIEGNPLIEFPPSFLLISHQNHRLLRFLLHSTMTLPVWRNEPCTPYYWAMQMQNQTASLRHFILQYSEEKMMKMGLEVCKGQFEWMKEQMDIYKELEKNSGCYTMRKLRSSANSTAQKLPSSNKINLDSNKNERLFDLPHPFLHVLIASISSNFLLIFIIVSCTIIGCFSR</sequence>
<protein>
    <submittedName>
        <fullName evidence="5">Uncharacterized protein</fullName>
    </submittedName>
</protein>
<accession>A0A9P1MUK1</accession>
<proteinExistence type="predicted"/>
<dbReference type="OrthoDB" id="635273at2759"/>
<dbReference type="InterPro" id="IPR050328">
    <property type="entry name" value="Dev_Immune_Receptor"/>
</dbReference>